<evidence type="ECO:0000313" key="8">
    <source>
        <dbReference type="Proteomes" id="UP000094527"/>
    </source>
</evidence>
<dbReference type="InterPro" id="IPR058240">
    <property type="entry name" value="rSAM_sf"/>
</dbReference>
<dbReference type="Proteomes" id="UP000094527">
    <property type="component" value="Unassembled WGS sequence"/>
</dbReference>
<dbReference type="SMART" id="SM00729">
    <property type="entry name" value="Elp3"/>
    <property type="match status" value="1"/>
</dbReference>
<keyword evidence="5" id="KW-0411">Iron-sulfur</keyword>
<dbReference type="EMBL" id="LJIJ01000257">
    <property type="protein sequence ID" value="ODM99751.1"/>
    <property type="molecule type" value="Genomic_DNA"/>
</dbReference>
<comment type="cofactor">
    <cofactor evidence="1">
        <name>[4Fe-4S] cluster</name>
        <dbReference type="ChEBI" id="CHEBI:49883"/>
    </cofactor>
</comment>
<dbReference type="InterPro" id="IPR023404">
    <property type="entry name" value="rSAM_horseshoe"/>
</dbReference>
<dbReference type="InterPro" id="IPR006638">
    <property type="entry name" value="Elp3/MiaA/NifB-like_rSAM"/>
</dbReference>
<dbReference type="GO" id="GO:0051536">
    <property type="term" value="F:iron-sulfur cluster binding"/>
    <property type="evidence" value="ECO:0007669"/>
    <property type="project" value="UniProtKB-KW"/>
</dbReference>
<keyword evidence="8" id="KW-1185">Reference proteome</keyword>
<dbReference type="Gene3D" id="3.80.30.20">
    <property type="entry name" value="tm_1862 like domain"/>
    <property type="match status" value="1"/>
</dbReference>
<dbReference type="GO" id="GO:0003824">
    <property type="term" value="F:catalytic activity"/>
    <property type="evidence" value="ECO:0007669"/>
    <property type="project" value="InterPro"/>
</dbReference>
<dbReference type="Pfam" id="PF04055">
    <property type="entry name" value="Radical_SAM"/>
    <property type="match status" value="1"/>
</dbReference>
<sequence>MARKFLLTSFDYVRPKDPNISLASSSIMAYLKTAFDSKETSKTLSLHCRQYNVKNAALEKLSARVMQDIKELKPDIIATGVPKYIVLGGPQITYNLKGTLEKFYPYGDFFIRGDTDAGSKSIYNLSELPSPLLTPGLVGHSGFVRWETKRGCPFECAFCQHKDSYEKRLKCSPSRITDEQTWIVQNQIKDISIVDPIFNSGGQEEYLQTLNGFLKFGYTGRLNMQARFEMIKAPFLQLCSQLQENGVQVELEFGIQTIIKKESQVIRRMNNLKAVVKSANELHARSIPFEVSLIYGLPEQTLDSFRSSLEWVKTFVKPTVIRAWPLMLLKGTSLYDMKNVYNLREKMLDEDLEELDKSRQYKGIPHVVESSSFTETEWDQMKSVALSINSENLNP</sequence>
<evidence type="ECO:0000256" key="3">
    <source>
        <dbReference type="ARBA" id="ARBA00022723"/>
    </source>
</evidence>
<protein>
    <recommendedName>
        <fullName evidence="6">Radical SAM core domain-containing protein</fullName>
    </recommendedName>
</protein>
<dbReference type="SFLD" id="SFLDS00029">
    <property type="entry name" value="Radical_SAM"/>
    <property type="match status" value="1"/>
</dbReference>
<proteinExistence type="predicted"/>
<comment type="caution">
    <text evidence="7">The sequence shown here is derived from an EMBL/GenBank/DDBJ whole genome shotgun (WGS) entry which is preliminary data.</text>
</comment>
<gene>
    <name evidence="7" type="ORF">Ocin01_06922</name>
</gene>
<accession>A0A1D2N3E9</accession>
<dbReference type="OrthoDB" id="431409at2759"/>
<dbReference type="SFLD" id="SFLDG01082">
    <property type="entry name" value="B12-binding_domain_containing"/>
    <property type="match status" value="1"/>
</dbReference>
<keyword evidence="2" id="KW-0949">S-adenosyl-L-methionine</keyword>
<reference evidence="7 8" key="1">
    <citation type="journal article" date="2016" name="Genome Biol. Evol.">
        <title>Gene Family Evolution Reflects Adaptation to Soil Environmental Stressors in the Genome of the Collembolan Orchesella cincta.</title>
        <authorList>
            <person name="Faddeeva-Vakhrusheva A."/>
            <person name="Derks M.F."/>
            <person name="Anvar S.Y."/>
            <person name="Agamennone V."/>
            <person name="Suring W."/>
            <person name="Smit S."/>
            <person name="van Straalen N.M."/>
            <person name="Roelofs D."/>
        </authorList>
    </citation>
    <scope>NUCLEOTIDE SEQUENCE [LARGE SCALE GENOMIC DNA]</scope>
    <source>
        <tissue evidence="7">Mixed pool</tissue>
    </source>
</reference>
<dbReference type="InterPro" id="IPR007197">
    <property type="entry name" value="rSAM"/>
</dbReference>
<keyword evidence="3" id="KW-0479">Metal-binding</keyword>
<dbReference type="GO" id="GO:0005829">
    <property type="term" value="C:cytosol"/>
    <property type="evidence" value="ECO:0007669"/>
    <property type="project" value="TreeGrafter"/>
</dbReference>
<evidence type="ECO:0000256" key="1">
    <source>
        <dbReference type="ARBA" id="ARBA00001966"/>
    </source>
</evidence>
<dbReference type="PANTHER" id="PTHR43409">
    <property type="entry name" value="ANAEROBIC MAGNESIUM-PROTOPORPHYRIN IX MONOMETHYL ESTER CYCLASE-RELATED"/>
    <property type="match status" value="1"/>
</dbReference>
<dbReference type="AlphaFoldDB" id="A0A1D2N3E9"/>
<evidence type="ECO:0000256" key="5">
    <source>
        <dbReference type="ARBA" id="ARBA00023014"/>
    </source>
</evidence>
<evidence type="ECO:0000313" key="7">
    <source>
        <dbReference type="EMBL" id="ODM99751.1"/>
    </source>
</evidence>
<dbReference type="PROSITE" id="PS51918">
    <property type="entry name" value="RADICAL_SAM"/>
    <property type="match status" value="1"/>
</dbReference>
<evidence type="ECO:0000256" key="4">
    <source>
        <dbReference type="ARBA" id="ARBA00023004"/>
    </source>
</evidence>
<dbReference type="InterPro" id="IPR051198">
    <property type="entry name" value="BchE-like"/>
</dbReference>
<dbReference type="CDD" id="cd01335">
    <property type="entry name" value="Radical_SAM"/>
    <property type="match status" value="1"/>
</dbReference>
<dbReference type="OMA" id="FIRWETQ"/>
<feature type="domain" description="Radical SAM core" evidence="6">
    <location>
        <begin position="136"/>
        <end position="365"/>
    </location>
</feature>
<evidence type="ECO:0000256" key="2">
    <source>
        <dbReference type="ARBA" id="ARBA00022691"/>
    </source>
</evidence>
<dbReference type="SUPFAM" id="SSF102114">
    <property type="entry name" value="Radical SAM enzymes"/>
    <property type="match status" value="1"/>
</dbReference>
<dbReference type="GO" id="GO:0046872">
    <property type="term" value="F:metal ion binding"/>
    <property type="evidence" value="ECO:0007669"/>
    <property type="project" value="UniProtKB-KW"/>
</dbReference>
<organism evidence="7 8">
    <name type="scientific">Orchesella cincta</name>
    <name type="common">Springtail</name>
    <name type="synonym">Podura cincta</name>
    <dbReference type="NCBI Taxonomy" id="48709"/>
    <lineage>
        <taxon>Eukaryota</taxon>
        <taxon>Metazoa</taxon>
        <taxon>Ecdysozoa</taxon>
        <taxon>Arthropoda</taxon>
        <taxon>Hexapoda</taxon>
        <taxon>Collembola</taxon>
        <taxon>Entomobryomorpha</taxon>
        <taxon>Entomobryoidea</taxon>
        <taxon>Orchesellidae</taxon>
        <taxon>Orchesellinae</taxon>
        <taxon>Orchesella</taxon>
    </lineage>
</organism>
<name>A0A1D2N3E9_ORCCI</name>
<evidence type="ECO:0000259" key="6">
    <source>
        <dbReference type="PROSITE" id="PS51918"/>
    </source>
</evidence>
<keyword evidence="4" id="KW-0408">Iron</keyword>
<dbReference type="PANTHER" id="PTHR43409:SF16">
    <property type="entry name" value="SLR0320 PROTEIN"/>
    <property type="match status" value="1"/>
</dbReference>